<name>F0X0Q9_9STRA</name>
<dbReference type="AlphaFoldDB" id="F0X0Q9"/>
<dbReference type="SMART" id="SM00028">
    <property type="entry name" value="TPR"/>
    <property type="match status" value="3"/>
</dbReference>
<dbReference type="Gene3D" id="1.25.40.10">
    <property type="entry name" value="Tetratricopeptide repeat domain"/>
    <property type="match status" value="2"/>
</dbReference>
<reference evidence="1" key="1">
    <citation type="journal article" date="2011" name="PLoS Biol.">
        <title>Gene gain and loss during evolution of obligate parasitism in the white rust pathogen of Arabidopsis thaliana.</title>
        <authorList>
            <person name="Kemen E."/>
            <person name="Gardiner A."/>
            <person name="Schultz-Larsen T."/>
            <person name="Kemen A.C."/>
            <person name="Balmuth A.L."/>
            <person name="Robert-Seilaniantz A."/>
            <person name="Bailey K."/>
            <person name="Holub E."/>
            <person name="Studholme D.J."/>
            <person name="Maclean D."/>
            <person name="Jones J.D."/>
        </authorList>
    </citation>
    <scope>NUCLEOTIDE SEQUENCE</scope>
</reference>
<protein>
    <submittedName>
        <fullName evidence="1">Uncharacterized protein AlNc14C513G12003</fullName>
    </submittedName>
</protein>
<dbReference type="EMBL" id="FR824548">
    <property type="protein sequence ID" value="CCA27353.1"/>
    <property type="molecule type" value="Genomic_DNA"/>
</dbReference>
<dbReference type="InterPro" id="IPR019734">
    <property type="entry name" value="TPR_rpt"/>
</dbReference>
<reference evidence="1" key="2">
    <citation type="submission" date="2011-02" db="EMBL/GenBank/DDBJ databases">
        <authorList>
            <person name="MacLean D."/>
        </authorList>
    </citation>
    <scope>NUCLEOTIDE SEQUENCE</scope>
</reference>
<accession>F0X0Q9</accession>
<dbReference type="HOGENOM" id="CLU_026476_0_0_1"/>
<proteinExistence type="predicted"/>
<gene>
    <name evidence="1" type="primary">AlNc14C513G12003</name>
    <name evidence="1" type="ORF">ALNC14_134970</name>
</gene>
<sequence length="392" mass="45563">MATCYASWDKYDVEKHLQDVDVRLETENRERERQRIETRLCRSEKSALEDVNRSADALASRIAVAMLKAKDQNAQTIDSMRRKERFLRHKAQLIAQMRENRIDGKALKSLFHLYRAAKALRELEGLEASENDSKLFTSLYIALYLDIGHCELASSHFGRASRSFRNVLLRDDRNVDAWRSRGDTFEQMGVPLLAMMHWKRVLALDPKASRDALHRVMEEAVRPKAKAVTLDASLSEGDCLKQLLLCLEEGEILQTEEFYFASIERFQRALRLLSRSKYCEATLSDRLALSCHLNAASGYLGLHRRYVLGLEHCHEALRLEPQSAIVHFRTAQMYQRLYRYTKAMDHFSISREIGGEVFANEMSRCEFERSQYDLKHIFGEKRCDSIESMRLR</sequence>
<organism evidence="1">
    <name type="scientific">Albugo laibachii Nc14</name>
    <dbReference type="NCBI Taxonomy" id="890382"/>
    <lineage>
        <taxon>Eukaryota</taxon>
        <taxon>Sar</taxon>
        <taxon>Stramenopiles</taxon>
        <taxon>Oomycota</taxon>
        <taxon>Peronosporomycetes</taxon>
        <taxon>Albuginales</taxon>
        <taxon>Albuginaceae</taxon>
        <taxon>Albugo</taxon>
    </lineage>
</organism>
<evidence type="ECO:0000313" key="1">
    <source>
        <dbReference type="EMBL" id="CCA27353.1"/>
    </source>
</evidence>
<dbReference type="InterPro" id="IPR050754">
    <property type="entry name" value="FKBP4/5/8-like"/>
</dbReference>
<dbReference type="PANTHER" id="PTHR46512">
    <property type="entry name" value="PEPTIDYLPROLYL ISOMERASE"/>
    <property type="match status" value="1"/>
</dbReference>
<dbReference type="InterPro" id="IPR011990">
    <property type="entry name" value="TPR-like_helical_dom_sf"/>
</dbReference>
<dbReference type="SUPFAM" id="SSF48452">
    <property type="entry name" value="TPR-like"/>
    <property type="match status" value="1"/>
</dbReference>